<accession>A0A1S0U2T2</accession>
<dbReference type="CTD" id="9942318"/>
<evidence type="ECO:0000313" key="1">
    <source>
        <dbReference type="EMBL" id="EFO23571.1"/>
    </source>
</evidence>
<dbReference type="EMBL" id="JH712122">
    <property type="protein sequence ID" value="EFO23571.1"/>
    <property type="molecule type" value="Genomic_DNA"/>
</dbReference>
<name>A0A1S0U2T2_LOALO</name>
<dbReference type="RefSeq" id="XP_003140497.1">
    <property type="nucleotide sequence ID" value="XM_003140449.1"/>
</dbReference>
<dbReference type="AlphaFoldDB" id="A0A1S0U2T2"/>
<organism evidence="1">
    <name type="scientific">Loa loa</name>
    <name type="common">Eye worm</name>
    <name type="synonym">Filaria loa</name>
    <dbReference type="NCBI Taxonomy" id="7209"/>
    <lineage>
        <taxon>Eukaryota</taxon>
        <taxon>Metazoa</taxon>
        <taxon>Ecdysozoa</taxon>
        <taxon>Nematoda</taxon>
        <taxon>Chromadorea</taxon>
        <taxon>Rhabditida</taxon>
        <taxon>Spirurina</taxon>
        <taxon>Spiruromorpha</taxon>
        <taxon>Filarioidea</taxon>
        <taxon>Onchocercidae</taxon>
        <taxon>Loa</taxon>
    </lineage>
</organism>
<protein>
    <submittedName>
        <fullName evidence="1">Uncharacterized protein</fullName>
    </submittedName>
</protein>
<dbReference type="GeneID" id="9942318"/>
<gene>
    <name evidence="1" type="ORF">LOAG_04912</name>
</gene>
<dbReference type="KEGG" id="loa:LOAG_04912"/>
<reference evidence="1" key="1">
    <citation type="submission" date="2012-04" db="EMBL/GenBank/DDBJ databases">
        <title>The Genome Sequence of Loa loa.</title>
        <authorList>
            <consortium name="The Broad Institute Genome Sequencing Platform"/>
            <consortium name="Broad Institute Genome Sequencing Center for Infectious Disease"/>
            <person name="Nutman T.B."/>
            <person name="Fink D.L."/>
            <person name="Russ C."/>
            <person name="Young S."/>
            <person name="Zeng Q."/>
            <person name="Gargeya S."/>
            <person name="Alvarado L."/>
            <person name="Berlin A."/>
            <person name="Chapman S.B."/>
            <person name="Chen Z."/>
            <person name="Freedman E."/>
            <person name="Gellesch M."/>
            <person name="Goldberg J."/>
            <person name="Griggs A."/>
            <person name="Gujja S."/>
            <person name="Heilman E.R."/>
            <person name="Heiman D."/>
            <person name="Howarth C."/>
            <person name="Mehta T."/>
            <person name="Neiman D."/>
            <person name="Pearson M."/>
            <person name="Roberts A."/>
            <person name="Saif S."/>
            <person name="Shea T."/>
            <person name="Shenoy N."/>
            <person name="Sisk P."/>
            <person name="Stolte C."/>
            <person name="Sykes S."/>
            <person name="White J."/>
            <person name="Yandava C."/>
            <person name="Haas B."/>
            <person name="Henn M.R."/>
            <person name="Nusbaum C."/>
            <person name="Birren B."/>
        </authorList>
    </citation>
    <scope>NUCLEOTIDE SEQUENCE [LARGE SCALE GENOMIC DNA]</scope>
</reference>
<sequence length="109" mass="12105">METRKDATNLKLMRFGTKKRKVTESDRVGILIPCHRCAVLSTVPMTSGNGREDMAIVIVLQQNTTLRAKSKQYILVFGASINCLEVAKSNGAMQSDVRFPENEFLIDAS</sequence>
<proteinExistence type="predicted"/>
<dbReference type="InParanoid" id="A0A1S0U2T2"/>